<feature type="region of interest" description="Disordered" evidence="1">
    <location>
        <begin position="36"/>
        <end position="101"/>
    </location>
</feature>
<evidence type="ECO:0000313" key="4">
    <source>
        <dbReference type="EMBL" id="MDR9899484.1"/>
    </source>
</evidence>
<evidence type="ECO:0000256" key="1">
    <source>
        <dbReference type="SAM" id="MobiDB-lite"/>
    </source>
</evidence>
<accession>A0AAP5IFJ9</accession>
<dbReference type="Pfam" id="PF01471">
    <property type="entry name" value="PG_binding_1"/>
    <property type="match status" value="1"/>
</dbReference>
<keyword evidence="5" id="KW-1185">Reference proteome</keyword>
<gene>
    <name evidence="4" type="ORF">G7B40_033735</name>
</gene>
<feature type="signal peptide" evidence="2">
    <location>
        <begin position="1"/>
        <end position="24"/>
    </location>
</feature>
<evidence type="ECO:0000256" key="2">
    <source>
        <dbReference type="SAM" id="SignalP"/>
    </source>
</evidence>
<protein>
    <submittedName>
        <fullName evidence="4">Peptidoglycan-binding protein</fullName>
    </submittedName>
</protein>
<dbReference type="EMBL" id="JAALHA020000025">
    <property type="protein sequence ID" value="MDR9899484.1"/>
    <property type="molecule type" value="Genomic_DNA"/>
</dbReference>
<proteinExistence type="predicted"/>
<dbReference type="Gene3D" id="1.10.101.10">
    <property type="entry name" value="PGBD-like superfamily/PGBD"/>
    <property type="match status" value="1"/>
</dbReference>
<dbReference type="AlphaFoldDB" id="A0AAP5IFJ9"/>
<organism evidence="4 5">
    <name type="scientific">Aetokthonos hydrillicola Thurmond2011</name>
    <dbReference type="NCBI Taxonomy" id="2712845"/>
    <lineage>
        <taxon>Bacteria</taxon>
        <taxon>Bacillati</taxon>
        <taxon>Cyanobacteriota</taxon>
        <taxon>Cyanophyceae</taxon>
        <taxon>Nostocales</taxon>
        <taxon>Hapalosiphonaceae</taxon>
        <taxon>Aetokthonos</taxon>
    </lineage>
</organism>
<evidence type="ECO:0000259" key="3">
    <source>
        <dbReference type="Pfam" id="PF01471"/>
    </source>
</evidence>
<name>A0AAP5IFJ9_9CYAN</name>
<sequence length="157" mass="16369">MMNWKILCLLPGLTLASAVPAAYANNQTTHHAVVVAQSQQQGSTTPNDSGTTTTTPNDSGTTTNPSTTTPSDSGTTTTPSTTPSESGTTTKPAKLKVGSKGEAVKTAQTYLKQHNFYNGPIDGKFSKKTRLAVIKFQKSKGLKADGIIGPKTLAAMQ</sequence>
<reference evidence="5" key="1">
    <citation type="journal article" date="2021" name="Science">
        <title>Hunting the eagle killer: A cyanobacterial neurotoxin causes vacuolar myelinopathy.</title>
        <authorList>
            <person name="Breinlinger S."/>
            <person name="Phillips T.J."/>
            <person name="Haram B.N."/>
            <person name="Mares J."/>
            <person name="Martinez Yerena J.A."/>
            <person name="Hrouzek P."/>
            <person name="Sobotka R."/>
            <person name="Henderson W.M."/>
            <person name="Schmieder P."/>
            <person name="Williams S.M."/>
            <person name="Lauderdale J.D."/>
            <person name="Wilde H.D."/>
            <person name="Gerrin W."/>
            <person name="Kust A."/>
            <person name="Washington J.W."/>
            <person name="Wagner C."/>
            <person name="Geier B."/>
            <person name="Liebeke M."/>
            <person name="Enke H."/>
            <person name="Niedermeyer T.H.J."/>
            <person name="Wilde S.B."/>
        </authorList>
    </citation>
    <scope>NUCLEOTIDE SEQUENCE [LARGE SCALE GENOMIC DNA]</scope>
    <source>
        <strain evidence="5">Thurmond2011</strain>
    </source>
</reference>
<dbReference type="Proteomes" id="UP000667802">
    <property type="component" value="Unassembled WGS sequence"/>
</dbReference>
<dbReference type="InterPro" id="IPR036366">
    <property type="entry name" value="PGBDSf"/>
</dbReference>
<feature type="compositionally biased region" description="Low complexity" evidence="1">
    <location>
        <begin position="36"/>
        <end position="90"/>
    </location>
</feature>
<dbReference type="InterPro" id="IPR002477">
    <property type="entry name" value="Peptidoglycan-bd-like"/>
</dbReference>
<feature type="chain" id="PRO_5042911365" evidence="2">
    <location>
        <begin position="25"/>
        <end position="157"/>
    </location>
</feature>
<comment type="caution">
    <text evidence="4">The sequence shown here is derived from an EMBL/GenBank/DDBJ whole genome shotgun (WGS) entry which is preliminary data.</text>
</comment>
<dbReference type="SUPFAM" id="SSF47090">
    <property type="entry name" value="PGBD-like"/>
    <property type="match status" value="1"/>
</dbReference>
<feature type="domain" description="Peptidoglycan binding-like" evidence="3">
    <location>
        <begin position="101"/>
        <end position="156"/>
    </location>
</feature>
<evidence type="ECO:0000313" key="5">
    <source>
        <dbReference type="Proteomes" id="UP000667802"/>
    </source>
</evidence>
<dbReference type="RefSeq" id="WP_208342838.1">
    <property type="nucleotide sequence ID" value="NZ_CAWQFN010000212.1"/>
</dbReference>
<keyword evidence="2" id="KW-0732">Signal</keyword>
<dbReference type="InterPro" id="IPR036365">
    <property type="entry name" value="PGBD-like_sf"/>
</dbReference>